<evidence type="ECO:0008006" key="5">
    <source>
        <dbReference type="Google" id="ProtNLM"/>
    </source>
</evidence>
<feature type="compositionally biased region" description="Low complexity" evidence="1">
    <location>
        <begin position="72"/>
        <end position="84"/>
    </location>
</feature>
<feature type="compositionally biased region" description="Gly residues" evidence="1">
    <location>
        <begin position="123"/>
        <end position="139"/>
    </location>
</feature>
<proteinExistence type="predicted"/>
<evidence type="ECO:0000313" key="4">
    <source>
        <dbReference type="Proteomes" id="UP000734511"/>
    </source>
</evidence>
<dbReference type="RefSeq" id="WP_167985755.1">
    <property type="nucleotide sequence ID" value="NZ_JAATEJ010000025.1"/>
</dbReference>
<feature type="transmembrane region" description="Helical" evidence="2">
    <location>
        <begin position="316"/>
        <end position="334"/>
    </location>
</feature>
<dbReference type="Proteomes" id="UP000734511">
    <property type="component" value="Unassembled WGS sequence"/>
</dbReference>
<name>A0ABX0ZSF8_9ACTN</name>
<feature type="transmembrane region" description="Helical" evidence="2">
    <location>
        <begin position="235"/>
        <end position="263"/>
    </location>
</feature>
<evidence type="ECO:0000256" key="1">
    <source>
        <dbReference type="SAM" id="MobiDB-lite"/>
    </source>
</evidence>
<accession>A0ABX0ZSF8</accession>
<keyword evidence="4" id="KW-1185">Reference proteome</keyword>
<reference evidence="3 4" key="1">
    <citation type="submission" date="2020-03" db="EMBL/GenBank/DDBJ databases">
        <title>WGS of actinomycetes isolated from Thailand.</title>
        <authorList>
            <person name="Thawai C."/>
        </authorList>
    </citation>
    <scope>NUCLEOTIDE SEQUENCE [LARGE SCALE GENOMIC DNA]</scope>
    <source>
        <strain evidence="3 4">PRB2-1</strain>
    </source>
</reference>
<dbReference type="EMBL" id="JAATEJ010000025">
    <property type="protein sequence ID" value="NJP46908.1"/>
    <property type="molecule type" value="Genomic_DNA"/>
</dbReference>
<keyword evidence="2" id="KW-0812">Transmembrane</keyword>
<feature type="transmembrane region" description="Helical" evidence="2">
    <location>
        <begin position="275"/>
        <end position="293"/>
    </location>
</feature>
<sequence>MGVESDRLVFDYLSRVGDLAQTAMPAAQRMQLVAQLRKDIERETRGADSAAAVQRVLGRIGSPDDVVEAAAEQVAGRASRAGAAAPPPPPAQEPPPGSYGPYAKPPGGGRVPRPGRPAQGRTEGAGAGGFTGGTGGFSGGVEWWQGDGRGGLGSGEELVGLPGMTGGIFIPVDDEDLDAAGRPLAKTAVEEAEAEAEDEAEEVAEEVPAGARPRRRLLPRMLRAGGAARGWGSPVLLLAAALLLAGAAIGSLIPLGLGWLTAWLSRRLSRPQAKFAVLVIPGAFAAGMLVWIWGRDVGKWGDPIAQGQVGQAFQDTYPLTVRLAAVGTALYLLWRSRRSA</sequence>
<organism evidence="3 4">
    <name type="scientific">Actinacidiphila epipremni</name>
    <dbReference type="NCBI Taxonomy" id="2053013"/>
    <lineage>
        <taxon>Bacteria</taxon>
        <taxon>Bacillati</taxon>
        <taxon>Actinomycetota</taxon>
        <taxon>Actinomycetes</taxon>
        <taxon>Kitasatosporales</taxon>
        <taxon>Streptomycetaceae</taxon>
        <taxon>Actinacidiphila</taxon>
    </lineage>
</organism>
<keyword evidence="2" id="KW-1133">Transmembrane helix</keyword>
<feature type="compositionally biased region" description="Pro residues" evidence="1">
    <location>
        <begin position="85"/>
        <end position="98"/>
    </location>
</feature>
<gene>
    <name evidence="3" type="ORF">HCN08_26385</name>
</gene>
<protein>
    <recommendedName>
        <fullName evidence="5">Integral membrane protein</fullName>
    </recommendedName>
</protein>
<feature type="region of interest" description="Disordered" evidence="1">
    <location>
        <begin position="72"/>
        <end position="154"/>
    </location>
</feature>
<keyword evidence="2" id="KW-0472">Membrane</keyword>
<evidence type="ECO:0000256" key="2">
    <source>
        <dbReference type="SAM" id="Phobius"/>
    </source>
</evidence>
<comment type="caution">
    <text evidence="3">The sequence shown here is derived from an EMBL/GenBank/DDBJ whole genome shotgun (WGS) entry which is preliminary data.</text>
</comment>
<evidence type="ECO:0000313" key="3">
    <source>
        <dbReference type="EMBL" id="NJP46908.1"/>
    </source>
</evidence>